<evidence type="ECO:0000256" key="8">
    <source>
        <dbReference type="ARBA" id="ARBA00023170"/>
    </source>
</evidence>
<evidence type="ECO:0000256" key="6">
    <source>
        <dbReference type="ARBA" id="ARBA00023040"/>
    </source>
</evidence>
<dbReference type="GO" id="GO:0004930">
    <property type="term" value="F:G protein-coupled receptor activity"/>
    <property type="evidence" value="ECO:0007669"/>
    <property type="project" value="UniProtKB-KW"/>
</dbReference>
<keyword evidence="5 10" id="KW-1133">Transmembrane helix</keyword>
<keyword evidence="7 10" id="KW-0472">Membrane</keyword>
<evidence type="ECO:0000313" key="12">
    <source>
        <dbReference type="Ensembl" id="ENSAOWP00000015909.1"/>
    </source>
</evidence>
<organism evidence="12 13">
    <name type="scientific">Apteryx owenii</name>
    <name type="common">Little spotted kiwi</name>
    <dbReference type="NCBI Taxonomy" id="8824"/>
    <lineage>
        <taxon>Eukaryota</taxon>
        <taxon>Metazoa</taxon>
        <taxon>Chordata</taxon>
        <taxon>Craniata</taxon>
        <taxon>Vertebrata</taxon>
        <taxon>Euteleostomi</taxon>
        <taxon>Archelosauria</taxon>
        <taxon>Archosauria</taxon>
        <taxon>Dinosauria</taxon>
        <taxon>Saurischia</taxon>
        <taxon>Theropoda</taxon>
        <taxon>Coelurosauria</taxon>
        <taxon>Aves</taxon>
        <taxon>Palaeognathae</taxon>
        <taxon>Apterygiformes</taxon>
        <taxon>Apterygidae</taxon>
        <taxon>Apteryx</taxon>
    </lineage>
</organism>
<dbReference type="GO" id="GO:0004984">
    <property type="term" value="F:olfactory receptor activity"/>
    <property type="evidence" value="ECO:0007669"/>
    <property type="project" value="InterPro"/>
</dbReference>
<evidence type="ECO:0000256" key="4">
    <source>
        <dbReference type="ARBA" id="ARBA00022725"/>
    </source>
</evidence>
<evidence type="ECO:0000256" key="3">
    <source>
        <dbReference type="ARBA" id="ARBA00022692"/>
    </source>
</evidence>
<accession>A0A8B9PWL7</accession>
<proteinExistence type="predicted"/>
<keyword evidence="2" id="KW-1003">Cell membrane</keyword>
<evidence type="ECO:0000256" key="10">
    <source>
        <dbReference type="SAM" id="Phobius"/>
    </source>
</evidence>
<keyword evidence="8" id="KW-0675">Receptor</keyword>
<protein>
    <recommendedName>
        <fullName evidence="11">G-protein coupled receptors family 1 profile domain-containing protein</fullName>
    </recommendedName>
</protein>
<evidence type="ECO:0000256" key="2">
    <source>
        <dbReference type="ARBA" id="ARBA00022475"/>
    </source>
</evidence>
<comment type="subcellular location">
    <subcellularLocation>
        <location evidence="1">Cell membrane</location>
        <topology evidence="1">Multi-pass membrane protein</topology>
    </subcellularLocation>
</comment>
<dbReference type="PROSITE" id="PS50262">
    <property type="entry name" value="G_PROTEIN_RECEP_F1_2"/>
    <property type="match status" value="1"/>
</dbReference>
<keyword evidence="9" id="KW-0807">Transducer</keyword>
<evidence type="ECO:0000259" key="11">
    <source>
        <dbReference type="PROSITE" id="PS50262"/>
    </source>
</evidence>
<dbReference type="InterPro" id="IPR050516">
    <property type="entry name" value="Olfactory_GPCR"/>
</dbReference>
<dbReference type="SUPFAM" id="SSF81321">
    <property type="entry name" value="Family A G protein-coupled receptor-like"/>
    <property type="match status" value="1"/>
</dbReference>
<feature type="transmembrane region" description="Helical" evidence="10">
    <location>
        <begin position="59"/>
        <end position="85"/>
    </location>
</feature>
<dbReference type="Ensembl" id="ENSAOWT00000018064.1">
    <property type="protein sequence ID" value="ENSAOWP00000015909.1"/>
    <property type="gene ID" value="ENSAOWG00000010831.1"/>
</dbReference>
<evidence type="ECO:0000256" key="5">
    <source>
        <dbReference type="ARBA" id="ARBA00022989"/>
    </source>
</evidence>
<keyword evidence="3 10" id="KW-0812">Transmembrane</keyword>
<reference evidence="12" key="2">
    <citation type="submission" date="2025-09" db="UniProtKB">
        <authorList>
            <consortium name="Ensembl"/>
        </authorList>
    </citation>
    <scope>IDENTIFICATION</scope>
</reference>
<evidence type="ECO:0000256" key="9">
    <source>
        <dbReference type="ARBA" id="ARBA00023224"/>
    </source>
</evidence>
<feature type="domain" description="G-protein coupled receptors family 1 profile" evidence="11">
    <location>
        <begin position="75"/>
        <end position="133"/>
    </location>
</feature>
<sequence length="204" mass="22647">TLAHVLDYLCPFKGPKGQHKPEEMWRGTMRSATGFAQRSLSSLNEFLLLGFADTREMQLLHAALFLGIYLAALLGNILIITAVACDHRLHTPIYFFRLNLSILDLGSISTTVPKSMANSLWNTRAISYSGCLLSTHGVIGGLQQPHSVVTPAVVHPRFLNSWVAPQSKSLFYGLHHPEPHTCLCSAYQGRKPEKSLLWVKAKKQ</sequence>
<dbReference type="PANTHER" id="PTHR26452">
    <property type="entry name" value="OLFACTORY RECEPTOR"/>
    <property type="match status" value="1"/>
</dbReference>
<name>A0A8B9PWL7_APTOW</name>
<keyword evidence="4" id="KW-0552">Olfaction</keyword>
<evidence type="ECO:0000256" key="7">
    <source>
        <dbReference type="ARBA" id="ARBA00023136"/>
    </source>
</evidence>
<evidence type="ECO:0000313" key="13">
    <source>
        <dbReference type="Proteomes" id="UP000694424"/>
    </source>
</evidence>
<dbReference type="Pfam" id="PF13853">
    <property type="entry name" value="7tm_4"/>
    <property type="match status" value="1"/>
</dbReference>
<dbReference type="Gene3D" id="1.20.1070.10">
    <property type="entry name" value="Rhodopsin 7-helix transmembrane proteins"/>
    <property type="match status" value="1"/>
</dbReference>
<reference evidence="12" key="1">
    <citation type="submission" date="2025-08" db="UniProtKB">
        <authorList>
            <consortium name="Ensembl"/>
        </authorList>
    </citation>
    <scope>IDENTIFICATION</scope>
</reference>
<keyword evidence="6" id="KW-0297">G-protein coupled receptor</keyword>
<dbReference type="AlphaFoldDB" id="A0A8B9PWL7"/>
<dbReference type="Proteomes" id="UP000694424">
    <property type="component" value="Unplaced"/>
</dbReference>
<dbReference type="GO" id="GO:0005886">
    <property type="term" value="C:plasma membrane"/>
    <property type="evidence" value="ECO:0007669"/>
    <property type="project" value="UniProtKB-SubCell"/>
</dbReference>
<keyword evidence="4" id="KW-0716">Sensory transduction</keyword>
<evidence type="ECO:0000256" key="1">
    <source>
        <dbReference type="ARBA" id="ARBA00004651"/>
    </source>
</evidence>
<dbReference type="InterPro" id="IPR000725">
    <property type="entry name" value="Olfact_rcpt"/>
</dbReference>
<keyword evidence="13" id="KW-1185">Reference proteome</keyword>
<dbReference type="InterPro" id="IPR017452">
    <property type="entry name" value="GPCR_Rhodpsn_7TM"/>
</dbReference>